<gene>
    <name evidence="3" type="ORF">F7D95_03575</name>
</gene>
<protein>
    <submittedName>
        <fullName evidence="3">ATP-binding protein</fullName>
    </submittedName>
</protein>
<keyword evidence="3" id="KW-0547">Nucleotide-binding</keyword>
<accession>A0AA90UE18</accession>
<dbReference type="AlphaFoldDB" id="A0AA90UE18"/>
<evidence type="ECO:0000259" key="1">
    <source>
        <dbReference type="Pfam" id="PF13173"/>
    </source>
</evidence>
<dbReference type="Pfam" id="PF13173">
    <property type="entry name" value="AAA_14"/>
    <property type="match status" value="1"/>
</dbReference>
<feature type="domain" description="DUF4143" evidence="2">
    <location>
        <begin position="185"/>
        <end position="341"/>
    </location>
</feature>
<comment type="caution">
    <text evidence="3">The sequence shown here is derived from an EMBL/GenBank/DDBJ whole genome shotgun (WGS) entry which is preliminary data.</text>
</comment>
<name>A0AA90UE18_9BACT</name>
<dbReference type="SUPFAM" id="SSF52540">
    <property type="entry name" value="P-loop containing nucleoside triphosphate hydrolases"/>
    <property type="match status" value="1"/>
</dbReference>
<feature type="domain" description="AAA" evidence="1">
    <location>
        <begin position="18"/>
        <end position="139"/>
    </location>
</feature>
<dbReference type="EMBL" id="VZCW01000073">
    <property type="protein sequence ID" value="MQN11919.1"/>
    <property type="molecule type" value="Genomic_DNA"/>
</dbReference>
<dbReference type="InterPro" id="IPR025420">
    <property type="entry name" value="DUF4143"/>
</dbReference>
<dbReference type="InterPro" id="IPR027417">
    <property type="entry name" value="P-loop_NTPase"/>
</dbReference>
<dbReference type="InterPro" id="IPR041682">
    <property type="entry name" value="AAA_14"/>
</dbReference>
<dbReference type="Pfam" id="PF13635">
    <property type="entry name" value="DUF4143"/>
    <property type="match status" value="1"/>
</dbReference>
<dbReference type="GO" id="GO:0005524">
    <property type="term" value="F:ATP binding"/>
    <property type="evidence" value="ECO:0007669"/>
    <property type="project" value="UniProtKB-KW"/>
</dbReference>
<dbReference type="Proteomes" id="UP000442105">
    <property type="component" value="Unassembled WGS sequence"/>
</dbReference>
<proteinExistence type="predicted"/>
<organism evidence="3 4">
    <name type="scientific">Segatella copri</name>
    <dbReference type="NCBI Taxonomy" id="165179"/>
    <lineage>
        <taxon>Bacteria</taxon>
        <taxon>Pseudomonadati</taxon>
        <taxon>Bacteroidota</taxon>
        <taxon>Bacteroidia</taxon>
        <taxon>Bacteroidales</taxon>
        <taxon>Prevotellaceae</taxon>
        <taxon>Segatella</taxon>
    </lineage>
</organism>
<sequence length="387" mass="44638">MIRRQIQDTIEARMFSGKAIIVIGARQVGKSTLFKMVLENREEPTLMLNCDEPEVRELLVKANSSELRLLIGNNLIVVIDEAQRVENIGMVLKRITDNFPDVQLLVTGSSSFELQNKLNEPLTGRKFEYHLFPFSTGELMKAHGLLSVKQTLENRLIYGSYPDIMNHETDAKELLYNLSNSYLYKDLLNLESVRRPALLSKLLTALALQVTSEVSYNELAQTVGTDNKTVEKYIDLLGKCYIIFKLNGFSRNLRTELKRAKKFYFYDNGIRNAILQNFAPLALRQDVGALWENFFISERMKANQNAGRYVNSYFWRTSQQQEIDYLEECDGQFSLFEMKWNPKRANTKFPASFLSAYQVKDKCIVTPENWIDWVTNVPLYAVDGLEI</sequence>
<evidence type="ECO:0000313" key="3">
    <source>
        <dbReference type="EMBL" id="MQN11919.1"/>
    </source>
</evidence>
<evidence type="ECO:0000259" key="2">
    <source>
        <dbReference type="Pfam" id="PF13635"/>
    </source>
</evidence>
<dbReference type="Gene3D" id="3.40.50.300">
    <property type="entry name" value="P-loop containing nucleotide triphosphate hydrolases"/>
    <property type="match status" value="1"/>
</dbReference>
<reference evidence="4" key="1">
    <citation type="submission" date="2019-09" db="EMBL/GenBank/DDBJ databases">
        <title>Distinct polysaccharide growth profiles of human intestinal Prevotella copri isolates.</title>
        <authorList>
            <person name="Fehlner-Peach H."/>
            <person name="Magnabosco C."/>
            <person name="Raghavan V."/>
            <person name="Scher J.U."/>
            <person name="Tett A."/>
            <person name="Cox L.M."/>
            <person name="Gottsegen C."/>
            <person name="Watters A."/>
            <person name="Wiltshire- Gordon J.D."/>
            <person name="Segata N."/>
            <person name="Bonneau R."/>
            <person name="Littman D.R."/>
        </authorList>
    </citation>
    <scope>NUCLEOTIDE SEQUENCE [LARGE SCALE GENOMIC DNA]</scope>
    <source>
        <strain evidence="4">iAQ1179</strain>
    </source>
</reference>
<dbReference type="PANTHER" id="PTHR43566:SF1">
    <property type="entry name" value="AAA+ ATPASE DOMAIN-CONTAINING PROTEIN"/>
    <property type="match status" value="1"/>
</dbReference>
<dbReference type="PANTHER" id="PTHR43566">
    <property type="entry name" value="CONSERVED PROTEIN"/>
    <property type="match status" value="1"/>
</dbReference>
<keyword evidence="3" id="KW-0067">ATP-binding</keyword>
<evidence type="ECO:0000313" key="4">
    <source>
        <dbReference type="Proteomes" id="UP000442105"/>
    </source>
</evidence>
<dbReference type="RefSeq" id="WP_153127979.1">
    <property type="nucleotide sequence ID" value="NZ_VZCW01000073.1"/>
</dbReference>